<dbReference type="PANTHER" id="PTHR42953:SF1">
    <property type="entry name" value="METAL-BINDING PROTEIN HI_0362-RELATED"/>
    <property type="match status" value="1"/>
</dbReference>
<evidence type="ECO:0000256" key="1">
    <source>
        <dbReference type="ARBA" id="ARBA00004196"/>
    </source>
</evidence>
<dbReference type="GO" id="GO:0030313">
    <property type="term" value="C:cell envelope"/>
    <property type="evidence" value="ECO:0007669"/>
    <property type="project" value="UniProtKB-SubCell"/>
</dbReference>
<keyword evidence="4" id="KW-0732">Signal</keyword>
<dbReference type="SUPFAM" id="SSF53807">
    <property type="entry name" value="Helical backbone' metal receptor"/>
    <property type="match status" value="1"/>
</dbReference>
<gene>
    <name evidence="5" type="ORF">IV73_GL000359</name>
</gene>
<keyword evidence="3" id="KW-0479">Metal-binding</keyword>
<comment type="subcellular location">
    <subcellularLocation>
        <location evidence="1">Cell envelope</location>
    </subcellularLocation>
</comment>
<dbReference type="PATRIC" id="fig|1616.3.peg.367"/>
<evidence type="ECO:0000313" key="6">
    <source>
        <dbReference type="Proteomes" id="UP000051655"/>
    </source>
</evidence>
<keyword evidence="2" id="KW-0813">Transport</keyword>
<dbReference type="Pfam" id="PF01297">
    <property type="entry name" value="ZnuA"/>
    <property type="match status" value="1"/>
</dbReference>
<dbReference type="RefSeq" id="WP_057756532.1">
    <property type="nucleotide sequence ID" value="NZ_JQBP01000011.1"/>
</dbReference>
<proteinExistence type="predicted"/>
<dbReference type="STRING" id="1616.IV73_GL000359"/>
<evidence type="ECO:0000256" key="2">
    <source>
        <dbReference type="ARBA" id="ARBA00022448"/>
    </source>
</evidence>
<evidence type="ECO:0000256" key="3">
    <source>
        <dbReference type="ARBA" id="ARBA00022723"/>
    </source>
</evidence>
<keyword evidence="6" id="KW-1185">Reference proteome</keyword>
<dbReference type="InterPro" id="IPR006127">
    <property type="entry name" value="ZnuA-like"/>
</dbReference>
<dbReference type="GO" id="GO:0030001">
    <property type="term" value="P:metal ion transport"/>
    <property type="evidence" value="ECO:0007669"/>
    <property type="project" value="InterPro"/>
</dbReference>
<dbReference type="InterPro" id="IPR050492">
    <property type="entry name" value="Bact_metal-bind_prot9"/>
</dbReference>
<dbReference type="AlphaFoldDB" id="A0A0R2JB08"/>
<dbReference type="Gene3D" id="3.40.50.1980">
    <property type="entry name" value="Nitrogenase molybdenum iron protein domain"/>
    <property type="match status" value="2"/>
</dbReference>
<evidence type="ECO:0000256" key="4">
    <source>
        <dbReference type="ARBA" id="ARBA00022729"/>
    </source>
</evidence>
<dbReference type="PANTHER" id="PTHR42953">
    <property type="entry name" value="HIGH-AFFINITY ZINC UPTAKE SYSTEM PROTEIN ZNUA-RELATED"/>
    <property type="match status" value="1"/>
</dbReference>
<dbReference type="Proteomes" id="UP000051655">
    <property type="component" value="Unassembled WGS sequence"/>
</dbReference>
<evidence type="ECO:0000313" key="5">
    <source>
        <dbReference type="EMBL" id="KRN74440.1"/>
    </source>
</evidence>
<reference evidence="5 6" key="1">
    <citation type="journal article" date="2015" name="Genome Announc.">
        <title>Expanding the biotechnology potential of lactobacilli through comparative genomics of 213 strains and associated genera.</title>
        <authorList>
            <person name="Sun Z."/>
            <person name="Harris H.M."/>
            <person name="McCann A."/>
            <person name="Guo C."/>
            <person name="Argimon S."/>
            <person name="Zhang W."/>
            <person name="Yang X."/>
            <person name="Jeffery I.B."/>
            <person name="Cooney J.C."/>
            <person name="Kagawa T.F."/>
            <person name="Liu W."/>
            <person name="Song Y."/>
            <person name="Salvetti E."/>
            <person name="Wrobel A."/>
            <person name="Rasinkangas P."/>
            <person name="Parkhill J."/>
            <person name="Rea M.C."/>
            <person name="O'Sullivan O."/>
            <person name="Ritari J."/>
            <person name="Douillard F.P."/>
            <person name="Paul Ross R."/>
            <person name="Yang R."/>
            <person name="Briner A.E."/>
            <person name="Felis G.E."/>
            <person name="de Vos W.M."/>
            <person name="Barrangou R."/>
            <person name="Klaenhammer T.R."/>
            <person name="Caufield P.W."/>
            <person name="Cui Y."/>
            <person name="Zhang H."/>
            <person name="O'Toole P.W."/>
        </authorList>
    </citation>
    <scope>NUCLEOTIDE SEQUENCE [LARGE SCALE GENOMIC DNA]</scope>
    <source>
        <strain evidence="5 6">DSM 20593</strain>
    </source>
</reference>
<sequence length="306" mass="34100">MKQHKNINGWLGLIVVASLVGLILHQAVLVRPVGFQKSTVDSPKKFKIVSSLSVYGEMAQAVVGKYGEVVNIVGPHNGDPHDFEPTLQTAKTYAQADLMISNGGGYDEWAYNLSAAHAKTPQIEVSRLVNYQEGDNEHFWYRPQIAQVVTAALVQQLSRQDGQHQAYYQRRAQNYLATLAPLQQIRDDIKPQLEGKMILTTEPVYDNAFYGWSVHIGDQKFAQAVEAGNDPSPQAIEQWHRALKKRQVSLVVENTQTTNRITQQAVKKAHQAGVPVVAVTEAQPAGKNYYQWQMDILQSIKTGLEA</sequence>
<dbReference type="EMBL" id="JQBP01000011">
    <property type="protein sequence ID" value="KRN74440.1"/>
    <property type="molecule type" value="Genomic_DNA"/>
</dbReference>
<dbReference type="GO" id="GO:0046872">
    <property type="term" value="F:metal ion binding"/>
    <property type="evidence" value="ECO:0007669"/>
    <property type="project" value="UniProtKB-KW"/>
</dbReference>
<organism evidence="5 6">
    <name type="scientific">Weissella kandleri</name>
    <dbReference type="NCBI Taxonomy" id="1616"/>
    <lineage>
        <taxon>Bacteria</taxon>
        <taxon>Bacillati</taxon>
        <taxon>Bacillota</taxon>
        <taxon>Bacilli</taxon>
        <taxon>Lactobacillales</taxon>
        <taxon>Lactobacillaceae</taxon>
        <taxon>Weissella</taxon>
    </lineage>
</organism>
<comment type="caution">
    <text evidence="5">The sequence shown here is derived from an EMBL/GenBank/DDBJ whole genome shotgun (WGS) entry which is preliminary data.</text>
</comment>
<evidence type="ECO:0008006" key="7">
    <source>
        <dbReference type="Google" id="ProtNLM"/>
    </source>
</evidence>
<name>A0A0R2JB08_9LACO</name>
<dbReference type="OrthoDB" id="9810636at2"/>
<protein>
    <recommendedName>
        <fullName evidence="7">ABC transporter substrate-binding protein</fullName>
    </recommendedName>
</protein>
<accession>A0A0R2JB08</accession>